<dbReference type="Gene3D" id="3.30.420.580">
    <property type="match status" value="1"/>
</dbReference>
<dbReference type="STRING" id="1073089.A0A1L9RB33"/>
<dbReference type="EMBL" id="KV878215">
    <property type="protein sequence ID" value="OJJ32146.1"/>
    <property type="molecule type" value="Genomic_DNA"/>
</dbReference>
<feature type="compositionally biased region" description="Low complexity" evidence="2">
    <location>
        <begin position="572"/>
        <end position="597"/>
    </location>
</feature>
<dbReference type="FunFam" id="3.30.420.40:FF:000201">
    <property type="entry name" value="Actin-related protein 8"/>
    <property type="match status" value="1"/>
</dbReference>
<feature type="compositionally biased region" description="Basic and acidic residues" evidence="2">
    <location>
        <begin position="152"/>
        <end position="163"/>
    </location>
</feature>
<sequence length="722" mass="81178">MVGKKSGKALLRDEGLERTDNNMDLSSWPQIPAINQKNYYTDYLKRDDQYLAFRLQNEENRNRMAKTAKDRDRALAMEKANDLGIPEPDADDGDTNMEDEESEVETVGSKVIVIHLGSQNLRIGLASDALPKTVPMVIARKSSTSESEDREEPNPKRLKLDDDSAMEPEKMFGSEFSSQYSTMVADLKVHMRQNKRRTLPNSKEMVVNYNRRTVPETISEHNDPMRVDWTEIPDAPASAPEYIVGQEALRIPDASNPRYKLYWPMRYGWCNEKDYNSKRLMFLDISLILEEAIKNQLGLTSKKEWPQYSCVFVIPDLYEKSYVSQVLEMLMREFAFARVCFIQESLAATFGAGFTSACVVDIGAQKTSICCVEEGMCIENSRVNLKYGGADVTETFIKMMLYDHFPYAEINLWRRYDFLLAEELKKNICTMNEASVSVQVYDFHLRVAGQDTRKYTFKAYDEVHLAPMGYFQPSIFENSDKINGRRTLIERSVDIYDGQPNDPVSAAQSEILTTIAPPQANGQVNGETHSNTLDVQSTPSRSQQVNALSRVQELDATPRSSVAGSPAPEALGTPQAGGAATPAVGGQAQAPQQPRAPTVEERDDIPPVFPLDTAILTSIAHATRGEERKMRDFLGGIMIVGGGSQINGFHSFLEERLQYLRPGFAKEIMIGTPPRDLDPQVVVWKGASVFGKLSGTNDSWIGQLEYDRLGHRLMAYKCMWAY</sequence>
<dbReference type="AlphaFoldDB" id="A0A1L9RB33"/>
<dbReference type="Pfam" id="PF00022">
    <property type="entry name" value="Actin"/>
    <property type="match status" value="2"/>
</dbReference>
<dbReference type="SUPFAM" id="SSF53067">
    <property type="entry name" value="Actin-like ATPase domain"/>
    <property type="match status" value="2"/>
</dbReference>
<protein>
    <submittedName>
        <fullName evidence="3">Uncharacterized protein</fullName>
    </submittedName>
</protein>
<keyword evidence="4" id="KW-1185">Reference proteome</keyword>
<feature type="region of interest" description="Disordered" evidence="2">
    <location>
        <begin position="1"/>
        <end position="28"/>
    </location>
</feature>
<gene>
    <name evidence="3" type="ORF">ASPWEDRAFT_139709</name>
</gene>
<dbReference type="Gene3D" id="3.30.420.40">
    <property type="match status" value="2"/>
</dbReference>
<name>A0A1L9RB33_ASPWE</name>
<feature type="region of interest" description="Disordered" evidence="2">
    <location>
        <begin position="139"/>
        <end position="163"/>
    </location>
</feature>
<dbReference type="Proteomes" id="UP000184383">
    <property type="component" value="Unassembled WGS sequence"/>
</dbReference>
<dbReference type="InterPro" id="IPR043129">
    <property type="entry name" value="ATPase_NBD"/>
</dbReference>
<reference evidence="4" key="1">
    <citation type="journal article" date="2017" name="Genome Biol.">
        <title>Comparative genomics reveals high biological diversity and specific adaptations in the industrially and medically important fungal genus Aspergillus.</title>
        <authorList>
            <person name="de Vries R.P."/>
            <person name="Riley R."/>
            <person name="Wiebenga A."/>
            <person name="Aguilar-Osorio G."/>
            <person name="Amillis S."/>
            <person name="Uchima C.A."/>
            <person name="Anderluh G."/>
            <person name="Asadollahi M."/>
            <person name="Askin M."/>
            <person name="Barry K."/>
            <person name="Battaglia E."/>
            <person name="Bayram O."/>
            <person name="Benocci T."/>
            <person name="Braus-Stromeyer S.A."/>
            <person name="Caldana C."/>
            <person name="Canovas D."/>
            <person name="Cerqueira G.C."/>
            <person name="Chen F."/>
            <person name="Chen W."/>
            <person name="Choi C."/>
            <person name="Clum A."/>
            <person name="Dos Santos R.A."/>
            <person name="Damasio A.R."/>
            <person name="Diallinas G."/>
            <person name="Emri T."/>
            <person name="Fekete E."/>
            <person name="Flipphi M."/>
            <person name="Freyberg S."/>
            <person name="Gallo A."/>
            <person name="Gournas C."/>
            <person name="Habgood R."/>
            <person name="Hainaut M."/>
            <person name="Harispe M.L."/>
            <person name="Henrissat B."/>
            <person name="Hilden K.S."/>
            <person name="Hope R."/>
            <person name="Hossain A."/>
            <person name="Karabika E."/>
            <person name="Karaffa L."/>
            <person name="Karanyi Z."/>
            <person name="Krasevec N."/>
            <person name="Kuo A."/>
            <person name="Kusch H."/>
            <person name="LaButti K."/>
            <person name="Lagendijk E.L."/>
            <person name="Lapidus A."/>
            <person name="Levasseur A."/>
            <person name="Lindquist E."/>
            <person name="Lipzen A."/>
            <person name="Logrieco A.F."/>
            <person name="MacCabe A."/>
            <person name="Maekelae M.R."/>
            <person name="Malavazi I."/>
            <person name="Melin P."/>
            <person name="Meyer V."/>
            <person name="Mielnichuk N."/>
            <person name="Miskei M."/>
            <person name="Molnar A.P."/>
            <person name="Mule G."/>
            <person name="Ngan C.Y."/>
            <person name="Orejas M."/>
            <person name="Orosz E."/>
            <person name="Ouedraogo J.P."/>
            <person name="Overkamp K.M."/>
            <person name="Park H.-S."/>
            <person name="Perrone G."/>
            <person name="Piumi F."/>
            <person name="Punt P.J."/>
            <person name="Ram A.F."/>
            <person name="Ramon A."/>
            <person name="Rauscher S."/>
            <person name="Record E."/>
            <person name="Riano-Pachon D.M."/>
            <person name="Robert V."/>
            <person name="Roehrig J."/>
            <person name="Ruller R."/>
            <person name="Salamov A."/>
            <person name="Salih N.S."/>
            <person name="Samson R.A."/>
            <person name="Sandor E."/>
            <person name="Sanguinetti M."/>
            <person name="Schuetze T."/>
            <person name="Sepcic K."/>
            <person name="Shelest E."/>
            <person name="Sherlock G."/>
            <person name="Sophianopoulou V."/>
            <person name="Squina F.M."/>
            <person name="Sun H."/>
            <person name="Susca A."/>
            <person name="Todd R.B."/>
            <person name="Tsang A."/>
            <person name="Unkles S.E."/>
            <person name="van de Wiele N."/>
            <person name="van Rossen-Uffink D."/>
            <person name="Oliveira J.V."/>
            <person name="Vesth T.C."/>
            <person name="Visser J."/>
            <person name="Yu J.-H."/>
            <person name="Zhou M."/>
            <person name="Andersen M.R."/>
            <person name="Archer D.B."/>
            <person name="Baker S.E."/>
            <person name="Benoit I."/>
            <person name="Brakhage A.A."/>
            <person name="Braus G.H."/>
            <person name="Fischer R."/>
            <person name="Frisvad J.C."/>
            <person name="Goldman G.H."/>
            <person name="Houbraken J."/>
            <person name="Oakley B."/>
            <person name="Pocsi I."/>
            <person name="Scazzocchio C."/>
            <person name="Seiboth B."/>
            <person name="vanKuyk P.A."/>
            <person name="Wortman J."/>
            <person name="Dyer P.S."/>
            <person name="Grigoriev I.V."/>
        </authorList>
    </citation>
    <scope>NUCLEOTIDE SEQUENCE [LARGE SCALE GENOMIC DNA]</scope>
    <source>
        <strain evidence="4">DTO 134E9</strain>
    </source>
</reference>
<dbReference type="GeneID" id="63745237"/>
<dbReference type="VEuPathDB" id="FungiDB:ASPWEDRAFT_139709"/>
<proteinExistence type="inferred from homology"/>
<dbReference type="PANTHER" id="PTHR11937">
    <property type="entry name" value="ACTIN"/>
    <property type="match status" value="1"/>
</dbReference>
<evidence type="ECO:0000313" key="3">
    <source>
        <dbReference type="EMBL" id="OJJ32146.1"/>
    </source>
</evidence>
<accession>A0A1L9RB33</accession>
<evidence type="ECO:0000256" key="2">
    <source>
        <dbReference type="SAM" id="MobiDB-lite"/>
    </source>
</evidence>
<evidence type="ECO:0000256" key="1">
    <source>
        <dbReference type="RuleBase" id="RU000487"/>
    </source>
</evidence>
<evidence type="ECO:0000313" key="4">
    <source>
        <dbReference type="Proteomes" id="UP000184383"/>
    </source>
</evidence>
<organism evidence="3 4">
    <name type="scientific">Aspergillus wentii DTO 134E9</name>
    <dbReference type="NCBI Taxonomy" id="1073089"/>
    <lineage>
        <taxon>Eukaryota</taxon>
        <taxon>Fungi</taxon>
        <taxon>Dikarya</taxon>
        <taxon>Ascomycota</taxon>
        <taxon>Pezizomycotina</taxon>
        <taxon>Eurotiomycetes</taxon>
        <taxon>Eurotiomycetidae</taxon>
        <taxon>Eurotiales</taxon>
        <taxon>Aspergillaceae</taxon>
        <taxon>Aspergillus</taxon>
        <taxon>Aspergillus subgen. Cremei</taxon>
    </lineage>
</organism>
<dbReference type="FunFam" id="3.30.420.40:FF:000232">
    <property type="entry name" value="Actin-related protein 8"/>
    <property type="match status" value="1"/>
</dbReference>
<dbReference type="SMART" id="SM00268">
    <property type="entry name" value="ACTIN"/>
    <property type="match status" value="1"/>
</dbReference>
<comment type="similarity">
    <text evidence="1">Belongs to the actin family.</text>
</comment>
<dbReference type="CDD" id="cd10206">
    <property type="entry name" value="ASKHA_NBD_Arp8-like"/>
    <property type="match status" value="1"/>
</dbReference>
<feature type="region of interest" description="Disordered" evidence="2">
    <location>
        <begin position="518"/>
        <end position="602"/>
    </location>
</feature>
<dbReference type="OrthoDB" id="5572108at2759"/>
<feature type="compositionally biased region" description="Polar residues" evidence="2">
    <location>
        <begin position="520"/>
        <end position="549"/>
    </location>
</feature>
<dbReference type="RefSeq" id="XP_040685823.1">
    <property type="nucleotide sequence ID" value="XM_040829389.1"/>
</dbReference>
<dbReference type="FunFam" id="3.90.640.10:FF:000045">
    <property type="entry name" value="Actin-related protein 8"/>
    <property type="match status" value="1"/>
</dbReference>
<dbReference type="Gene3D" id="3.90.640.10">
    <property type="entry name" value="Actin, Chain A, domain 4"/>
    <property type="match status" value="2"/>
</dbReference>
<feature type="compositionally biased region" description="Basic and acidic residues" evidence="2">
    <location>
        <begin position="10"/>
        <end position="21"/>
    </location>
</feature>
<dbReference type="InterPro" id="IPR004000">
    <property type="entry name" value="Actin"/>
</dbReference>